<dbReference type="GO" id="GO:0005125">
    <property type="term" value="F:cytokine activity"/>
    <property type="evidence" value="ECO:0007669"/>
    <property type="project" value="TreeGrafter"/>
</dbReference>
<dbReference type="Gene3D" id="3.30.2460.20">
    <property type="match status" value="1"/>
</dbReference>
<dbReference type="PANTHER" id="PTHR12027:SF99">
    <property type="entry name" value="PROTEIN WNT"/>
    <property type="match status" value="1"/>
</dbReference>
<dbReference type="GO" id="GO:0030182">
    <property type="term" value="P:neuron differentiation"/>
    <property type="evidence" value="ECO:0007669"/>
    <property type="project" value="TreeGrafter"/>
</dbReference>
<evidence type="ECO:0000256" key="6">
    <source>
        <dbReference type="ARBA" id="ARBA00022687"/>
    </source>
</evidence>
<dbReference type="PANTHER" id="PTHR12027">
    <property type="entry name" value="WNT RELATED"/>
    <property type="match status" value="1"/>
</dbReference>
<sequence>MTTLLLSSKHAVPSALKLGVDIHFGEKFSREFVDVKESRDTGEGLMNLHNNEAGRRVSRSVLERKQKQKTHECDIHVCVRQSIRSLMQRVCKCHGMSGSCSVRVCWRKLPQFRQVGDSLAARFEGASHVKVVEKKRRRIKKLRAVSRDLKQPNKTDLVYLEESPDYCERNETLGIMGTRGRLCNRTSLGLDGCRLLCCGRGYQTRVRDVEEKCRCRFVWCCNVVCERCRYKKEEHICN</sequence>
<evidence type="ECO:0000256" key="3">
    <source>
        <dbReference type="ARBA" id="ARBA00022473"/>
    </source>
</evidence>
<keyword evidence="5" id="KW-0272">Extracellular matrix</keyword>
<keyword evidence="7" id="KW-1015">Disulfide bond</keyword>
<evidence type="ECO:0000313" key="10">
    <source>
        <dbReference type="EMBL" id="CAD7445995.1"/>
    </source>
</evidence>
<dbReference type="FunFam" id="3.30.2460.20:FF:000001">
    <property type="entry name" value="Wnt homolog"/>
    <property type="match status" value="1"/>
</dbReference>
<accession>A0A7R9I383</accession>
<evidence type="ECO:0000256" key="1">
    <source>
        <dbReference type="ARBA" id="ARBA00004498"/>
    </source>
</evidence>
<dbReference type="PRINTS" id="PR01349">
    <property type="entry name" value="WNTPROTEIN"/>
</dbReference>
<comment type="subcellular location">
    <subcellularLocation>
        <location evidence="1 9">Secreted</location>
        <location evidence="1 9">Extracellular space</location>
        <location evidence="1 9">Extracellular matrix</location>
    </subcellularLocation>
</comment>
<dbReference type="GO" id="GO:0045165">
    <property type="term" value="P:cell fate commitment"/>
    <property type="evidence" value="ECO:0007669"/>
    <property type="project" value="TreeGrafter"/>
</dbReference>
<organism evidence="10">
    <name type="scientific">Timema bartmani</name>
    <dbReference type="NCBI Taxonomy" id="61472"/>
    <lineage>
        <taxon>Eukaryota</taxon>
        <taxon>Metazoa</taxon>
        <taxon>Ecdysozoa</taxon>
        <taxon>Arthropoda</taxon>
        <taxon>Hexapoda</taxon>
        <taxon>Insecta</taxon>
        <taxon>Pterygota</taxon>
        <taxon>Neoptera</taxon>
        <taxon>Polyneoptera</taxon>
        <taxon>Phasmatodea</taxon>
        <taxon>Timematodea</taxon>
        <taxon>Timematoidea</taxon>
        <taxon>Timematidae</taxon>
        <taxon>Timema</taxon>
    </lineage>
</organism>
<keyword evidence="8" id="KW-0449">Lipoprotein</keyword>
<dbReference type="AlphaFoldDB" id="A0A7R9I383"/>
<dbReference type="SMART" id="SM00097">
    <property type="entry name" value="WNT1"/>
    <property type="match status" value="1"/>
</dbReference>
<evidence type="ECO:0000256" key="8">
    <source>
        <dbReference type="ARBA" id="ARBA00023288"/>
    </source>
</evidence>
<dbReference type="GO" id="GO:0060070">
    <property type="term" value="P:canonical Wnt signaling pathway"/>
    <property type="evidence" value="ECO:0007669"/>
    <property type="project" value="TreeGrafter"/>
</dbReference>
<keyword evidence="4" id="KW-0964">Secreted</keyword>
<evidence type="ECO:0000256" key="2">
    <source>
        <dbReference type="ARBA" id="ARBA00005683"/>
    </source>
</evidence>
<dbReference type="GO" id="GO:0005615">
    <property type="term" value="C:extracellular space"/>
    <property type="evidence" value="ECO:0007669"/>
    <property type="project" value="TreeGrafter"/>
</dbReference>
<evidence type="ECO:0000256" key="7">
    <source>
        <dbReference type="ARBA" id="ARBA00023157"/>
    </source>
</evidence>
<protein>
    <recommendedName>
        <fullName evidence="9">Protein Wnt</fullName>
    </recommendedName>
</protein>
<comment type="similarity">
    <text evidence="2 9">Belongs to the Wnt family.</text>
</comment>
<dbReference type="PROSITE" id="PS00246">
    <property type="entry name" value="WNT1"/>
    <property type="match status" value="1"/>
</dbReference>
<evidence type="ECO:0000256" key="4">
    <source>
        <dbReference type="ARBA" id="ARBA00022525"/>
    </source>
</evidence>
<dbReference type="GO" id="GO:0000902">
    <property type="term" value="P:cell morphogenesis"/>
    <property type="evidence" value="ECO:0007669"/>
    <property type="project" value="UniProtKB-ARBA"/>
</dbReference>
<dbReference type="InterPro" id="IPR005817">
    <property type="entry name" value="Wnt"/>
</dbReference>
<comment type="function">
    <text evidence="9">Ligand for members of the frizzled family of seven transmembrane receptors.</text>
</comment>
<dbReference type="GO" id="GO:0005109">
    <property type="term" value="F:frizzled binding"/>
    <property type="evidence" value="ECO:0007669"/>
    <property type="project" value="TreeGrafter"/>
</dbReference>
<name>A0A7R9I383_9NEOP</name>
<gene>
    <name evidence="10" type="ORF">TBIB3V08_LOCUS8335</name>
</gene>
<dbReference type="GO" id="GO:0060560">
    <property type="term" value="P:developmental growth involved in morphogenesis"/>
    <property type="evidence" value="ECO:0007669"/>
    <property type="project" value="UniProtKB-ARBA"/>
</dbReference>
<reference evidence="10" key="1">
    <citation type="submission" date="2020-11" db="EMBL/GenBank/DDBJ databases">
        <authorList>
            <person name="Tran Van P."/>
        </authorList>
    </citation>
    <scope>NUCLEOTIDE SEQUENCE</scope>
</reference>
<evidence type="ECO:0000256" key="9">
    <source>
        <dbReference type="RuleBase" id="RU003500"/>
    </source>
</evidence>
<dbReference type="InterPro" id="IPR043158">
    <property type="entry name" value="Wnt_C"/>
</dbReference>
<dbReference type="InterPro" id="IPR018161">
    <property type="entry name" value="Wnt_CS"/>
</dbReference>
<dbReference type="Pfam" id="PF00110">
    <property type="entry name" value="wnt"/>
    <property type="match status" value="1"/>
</dbReference>
<proteinExistence type="inferred from homology"/>
<dbReference type="GO" id="GO:0007517">
    <property type="term" value="P:muscle organ development"/>
    <property type="evidence" value="ECO:0007669"/>
    <property type="project" value="UniProtKB-ARBA"/>
</dbReference>
<evidence type="ECO:0000256" key="5">
    <source>
        <dbReference type="ARBA" id="ARBA00022530"/>
    </source>
</evidence>
<keyword evidence="6 9" id="KW-0879">Wnt signaling pathway</keyword>
<dbReference type="EMBL" id="OD567661">
    <property type="protein sequence ID" value="CAD7445995.1"/>
    <property type="molecule type" value="Genomic_DNA"/>
</dbReference>
<keyword evidence="3 9" id="KW-0217">Developmental protein</keyword>